<proteinExistence type="predicted"/>
<evidence type="ECO:0000313" key="1">
    <source>
        <dbReference type="EMBL" id="ALN57437.1"/>
    </source>
</evidence>
<protein>
    <recommendedName>
        <fullName evidence="3">Metal-dependent HD superfamily phosphohydrolase</fullName>
    </recommendedName>
</protein>
<evidence type="ECO:0000313" key="2">
    <source>
        <dbReference type="Proteomes" id="UP000061569"/>
    </source>
</evidence>
<dbReference type="EMBL" id="CP013140">
    <property type="protein sequence ID" value="ALN57437.1"/>
    <property type="molecule type" value="Genomic_DNA"/>
</dbReference>
<gene>
    <name evidence="1" type="ORF">GLE_2087</name>
</gene>
<reference evidence="1 2" key="1">
    <citation type="submission" date="2015-11" db="EMBL/GenBank/DDBJ databases">
        <title>Genome sequences of Lysobacter enzymogenes strain C3 and Lysobacter antibioticus ATCC 29479.</title>
        <authorList>
            <person name="Kobayashi D.Y."/>
        </authorList>
    </citation>
    <scope>NUCLEOTIDE SEQUENCE [LARGE SCALE GENOMIC DNA]</scope>
    <source>
        <strain evidence="1 2">C3</strain>
    </source>
</reference>
<evidence type="ECO:0008006" key="3">
    <source>
        <dbReference type="Google" id="ProtNLM"/>
    </source>
</evidence>
<dbReference type="PIRSF" id="PIRSF035170">
    <property type="entry name" value="HD_phosphohydro"/>
    <property type="match status" value="1"/>
</dbReference>
<organism evidence="1 2">
    <name type="scientific">Lysobacter enzymogenes</name>
    <dbReference type="NCBI Taxonomy" id="69"/>
    <lineage>
        <taxon>Bacteria</taxon>
        <taxon>Pseudomonadati</taxon>
        <taxon>Pseudomonadota</taxon>
        <taxon>Gammaproteobacteria</taxon>
        <taxon>Lysobacterales</taxon>
        <taxon>Lysobacteraceae</taxon>
        <taxon>Lysobacter</taxon>
    </lineage>
</organism>
<dbReference type="Proteomes" id="UP000061569">
    <property type="component" value="Chromosome"/>
</dbReference>
<dbReference type="InterPro" id="IPR009218">
    <property type="entry name" value="HD_phosphohydro"/>
</dbReference>
<accession>A0A0S2DGC8</accession>
<dbReference type="PANTHER" id="PTHR21174">
    <property type="match status" value="1"/>
</dbReference>
<dbReference type="PATRIC" id="fig|69.6.peg.2052"/>
<dbReference type="KEGG" id="lez:GLE_2087"/>
<sequence>MSDSATPAFASAARDRLGEDALALLPLPLPAEQLDALHAAYAAPPRAYHNIGHVAEVLRHYADVAAGPGWTQPRETALAVLYHDAIYEAGRRDNEARSAQLAREHLARWLPQAGIDADRVAELIELTARHGAIARDDVDEQTRLFLDGDMAILGAEPAVFDAYDRGIASEYRGHVPGPLFRLNRRRFLKALLKRERIFLSDFFHERYDAAARNNLRRAITTKR</sequence>
<name>A0A0S2DGC8_LYSEN</name>
<dbReference type="Gene3D" id="1.10.3210.10">
    <property type="entry name" value="Hypothetical protein af1432"/>
    <property type="match status" value="1"/>
</dbReference>
<dbReference type="SUPFAM" id="SSF109604">
    <property type="entry name" value="HD-domain/PDEase-like"/>
    <property type="match status" value="1"/>
</dbReference>
<dbReference type="AlphaFoldDB" id="A0A0S2DGC8"/>
<dbReference type="STRING" id="69.GLE_2087"/>
<dbReference type="PANTHER" id="PTHR21174:SF0">
    <property type="entry name" value="HD PHOSPHOHYDROLASE FAMILY PROTEIN-RELATED"/>
    <property type="match status" value="1"/>
</dbReference>